<dbReference type="STRING" id="3818.A0A445ARL3"/>
<evidence type="ECO:0000313" key="3">
    <source>
        <dbReference type="Proteomes" id="UP000289738"/>
    </source>
</evidence>
<evidence type="ECO:0000256" key="1">
    <source>
        <dbReference type="SAM" id="Phobius"/>
    </source>
</evidence>
<dbReference type="EMBL" id="SDMP01000011">
    <property type="protein sequence ID" value="RYR29069.1"/>
    <property type="molecule type" value="Genomic_DNA"/>
</dbReference>
<gene>
    <name evidence="2" type="ORF">Ahy_B01g053362</name>
</gene>
<feature type="transmembrane region" description="Helical" evidence="1">
    <location>
        <begin position="75"/>
        <end position="96"/>
    </location>
</feature>
<feature type="transmembrane region" description="Helical" evidence="1">
    <location>
        <begin position="48"/>
        <end position="69"/>
    </location>
</feature>
<sequence length="114" mass="13244">MILEKGQTLETEQMFREAGKSWPVIIPKEELSHPAPGVKVCFFSLYRFCLLEIMFGAFLSMLILCLLFHCGSFSVTFWMVIAAALSSLLLEFRIVWKRKTAFTFIWDSNFDFQT</sequence>
<dbReference type="Proteomes" id="UP000289738">
    <property type="component" value="Chromosome B01"/>
</dbReference>
<keyword evidence="1" id="KW-0812">Transmembrane</keyword>
<evidence type="ECO:0000313" key="2">
    <source>
        <dbReference type="EMBL" id="RYR29069.1"/>
    </source>
</evidence>
<keyword evidence="1" id="KW-0472">Membrane</keyword>
<dbReference type="AlphaFoldDB" id="A0A445ARL3"/>
<keyword evidence="1" id="KW-1133">Transmembrane helix</keyword>
<comment type="caution">
    <text evidence="2">The sequence shown here is derived from an EMBL/GenBank/DDBJ whole genome shotgun (WGS) entry which is preliminary data.</text>
</comment>
<protein>
    <submittedName>
        <fullName evidence="2">Uncharacterized protein</fullName>
    </submittedName>
</protein>
<reference evidence="2 3" key="1">
    <citation type="submission" date="2019-01" db="EMBL/GenBank/DDBJ databases">
        <title>Sequencing of cultivated peanut Arachis hypogaea provides insights into genome evolution and oil improvement.</title>
        <authorList>
            <person name="Chen X."/>
        </authorList>
    </citation>
    <scope>NUCLEOTIDE SEQUENCE [LARGE SCALE GENOMIC DNA]</scope>
    <source>
        <strain evidence="3">cv. Fuhuasheng</strain>
        <tissue evidence="2">Leaves</tissue>
    </source>
</reference>
<proteinExistence type="predicted"/>
<name>A0A445ARL3_ARAHY</name>
<keyword evidence="3" id="KW-1185">Reference proteome</keyword>
<accession>A0A445ARL3</accession>
<organism evidence="2 3">
    <name type="scientific">Arachis hypogaea</name>
    <name type="common">Peanut</name>
    <dbReference type="NCBI Taxonomy" id="3818"/>
    <lineage>
        <taxon>Eukaryota</taxon>
        <taxon>Viridiplantae</taxon>
        <taxon>Streptophyta</taxon>
        <taxon>Embryophyta</taxon>
        <taxon>Tracheophyta</taxon>
        <taxon>Spermatophyta</taxon>
        <taxon>Magnoliopsida</taxon>
        <taxon>eudicotyledons</taxon>
        <taxon>Gunneridae</taxon>
        <taxon>Pentapetalae</taxon>
        <taxon>rosids</taxon>
        <taxon>fabids</taxon>
        <taxon>Fabales</taxon>
        <taxon>Fabaceae</taxon>
        <taxon>Papilionoideae</taxon>
        <taxon>50 kb inversion clade</taxon>
        <taxon>dalbergioids sensu lato</taxon>
        <taxon>Dalbergieae</taxon>
        <taxon>Pterocarpus clade</taxon>
        <taxon>Arachis</taxon>
    </lineage>
</organism>